<protein>
    <submittedName>
        <fullName evidence="2">Uncharacterized protein</fullName>
    </submittedName>
</protein>
<sequence length="84" mass="9257">MLLSKAELSDPPNPNPSPNPSPQHPEPNDTDNLKIHYFFLFSLTSIQSICAAGRLRLVFSDGNLKPEANNPEITDRLDPSGFPN</sequence>
<evidence type="ECO:0000313" key="2">
    <source>
        <dbReference type="EMBL" id="KAJ3606605.1"/>
    </source>
</evidence>
<gene>
    <name evidence="2" type="ORF">NHX12_026126</name>
</gene>
<evidence type="ECO:0000313" key="3">
    <source>
        <dbReference type="Proteomes" id="UP001148018"/>
    </source>
</evidence>
<feature type="region of interest" description="Disordered" evidence="1">
    <location>
        <begin position="1"/>
        <end position="30"/>
    </location>
</feature>
<dbReference type="EMBL" id="JANIIK010000042">
    <property type="protein sequence ID" value="KAJ3606605.1"/>
    <property type="molecule type" value="Genomic_DNA"/>
</dbReference>
<reference evidence="2" key="1">
    <citation type="submission" date="2022-07" db="EMBL/GenBank/DDBJ databases">
        <title>Chromosome-level genome of Muraenolepis orangiensis.</title>
        <authorList>
            <person name="Kim J."/>
        </authorList>
    </citation>
    <scope>NUCLEOTIDE SEQUENCE</scope>
    <source>
        <strain evidence="2">KU_S4_2022</strain>
        <tissue evidence="2">Muscle</tissue>
    </source>
</reference>
<proteinExistence type="predicted"/>
<feature type="compositionally biased region" description="Pro residues" evidence="1">
    <location>
        <begin position="11"/>
        <end position="25"/>
    </location>
</feature>
<accession>A0A9Q0EJS2</accession>
<keyword evidence="3" id="KW-1185">Reference proteome</keyword>
<dbReference type="Proteomes" id="UP001148018">
    <property type="component" value="Unassembled WGS sequence"/>
</dbReference>
<evidence type="ECO:0000256" key="1">
    <source>
        <dbReference type="SAM" id="MobiDB-lite"/>
    </source>
</evidence>
<organism evidence="2 3">
    <name type="scientific">Muraenolepis orangiensis</name>
    <name type="common">Patagonian moray cod</name>
    <dbReference type="NCBI Taxonomy" id="630683"/>
    <lineage>
        <taxon>Eukaryota</taxon>
        <taxon>Metazoa</taxon>
        <taxon>Chordata</taxon>
        <taxon>Craniata</taxon>
        <taxon>Vertebrata</taxon>
        <taxon>Euteleostomi</taxon>
        <taxon>Actinopterygii</taxon>
        <taxon>Neopterygii</taxon>
        <taxon>Teleostei</taxon>
        <taxon>Neoteleostei</taxon>
        <taxon>Acanthomorphata</taxon>
        <taxon>Zeiogadaria</taxon>
        <taxon>Gadariae</taxon>
        <taxon>Gadiformes</taxon>
        <taxon>Muraenolepidoidei</taxon>
        <taxon>Muraenolepididae</taxon>
        <taxon>Muraenolepis</taxon>
    </lineage>
</organism>
<dbReference type="AlphaFoldDB" id="A0A9Q0EJS2"/>
<name>A0A9Q0EJS2_9TELE</name>
<feature type="region of interest" description="Disordered" evidence="1">
    <location>
        <begin position="61"/>
        <end position="84"/>
    </location>
</feature>
<comment type="caution">
    <text evidence="2">The sequence shown here is derived from an EMBL/GenBank/DDBJ whole genome shotgun (WGS) entry which is preliminary data.</text>
</comment>